<name>A0A100JP28_STRSC</name>
<dbReference type="Pfam" id="PF00005">
    <property type="entry name" value="ABC_tran"/>
    <property type="match status" value="1"/>
</dbReference>
<evidence type="ECO:0000256" key="7">
    <source>
        <dbReference type="ARBA" id="ARBA00022840"/>
    </source>
</evidence>
<dbReference type="Gene3D" id="3.40.50.300">
    <property type="entry name" value="P-loop containing nucleotide triphosphate hydrolases"/>
    <property type="match status" value="1"/>
</dbReference>
<evidence type="ECO:0000313" key="11">
    <source>
        <dbReference type="EMBL" id="GAQ63070.1"/>
    </source>
</evidence>
<keyword evidence="6" id="KW-0547">Nucleotide-binding</keyword>
<dbReference type="InterPro" id="IPR003439">
    <property type="entry name" value="ABC_transporter-like_ATP-bd"/>
</dbReference>
<evidence type="ECO:0000256" key="8">
    <source>
        <dbReference type="ARBA" id="ARBA00022967"/>
    </source>
</evidence>
<evidence type="ECO:0000256" key="9">
    <source>
        <dbReference type="ARBA" id="ARBA00023136"/>
    </source>
</evidence>
<evidence type="ECO:0000313" key="12">
    <source>
        <dbReference type="Proteomes" id="UP000067448"/>
    </source>
</evidence>
<dbReference type="Proteomes" id="UP000067448">
    <property type="component" value="Unassembled WGS sequence"/>
</dbReference>
<evidence type="ECO:0000256" key="3">
    <source>
        <dbReference type="ARBA" id="ARBA00022448"/>
    </source>
</evidence>
<feature type="domain" description="ABC transporter" evidence="10">
    <location>
        <begin position="7"/>
        <end position="256"/>
    </location>
</feature>
<accession>A0A100JP28</accession>
<dbReference type="AlphaFoldDB" id="A0A100JP28"/>
<dbReference type="GO" id="GO:0015833">
    <property type="term" value="P:peptide transport"/>
    <property type="evidence" value="ECO:0007669"/>
    <property type="project" value="InterPro"/>
</dbReference>
<dbReference type="PANTHER" id="PTHR43297">
    <property type="entry name" value="OLIGOPEPTIDE TRANSPORT ATP-BINDING PROTEIN APPD"/>
    <property type="match status" value="1"/>
</dbReference>
<dbReference type="GO" id="GO:0005524">
    <property type="term" value="F:ATP binding"/>
    <property type="evidence" value="ECO:0007669"/>
    <property type="project" value="UniProtKB-KW"/>
</dbReference>
<reference evidence="12" key="1">
    <citation type="submission" date="2015-11" db="EMBL/GenBank/DDBJ databases">
        <authorList>
            <consortium name="Cross-ministerial Strategic Innovation Promotion Program (SIP) consortium"/>
            <person name="Tomihama T."/>
            <person name="Ikenaga M."/>
            <person name="Sakai M."/>
            <person name="Okubo T."/>
            <person name="Ikeda S."/>
        </authorList>
    </citation>
    <scope>NUCLEOTIDE SEQUENCE [LARGE SCALE GENOMIC DNA]</scope>
    <source>
        <strain evidence="12">S58</strain>
    </source>
</reference>
<dbReference type="SMART" id="SM00382">
    <property type="entry name" value="AAA"/>
    <property type="match status" value="1"/>
</dbReference>
<proteinExistence type="inferred from homology"/>
<dbReference type="GO" id="GO:0005886">
    <property type="term" value="C:plasma membrane"/>
    <property type="evidence" value="ECO:0007669"/>
    <property type="project" value="UniProtKB-SubCell"/>
</dbReference>
<keyword evidence="5" id="KW-0997">Cell inner membrane</keyword>
<reference evidence="12" key="3">
    <citation type="submission" date="2016-02" db="EMBL/GenBank/DDBJ databases">
        <title>Draft genome of pathogenic Streptomyces sp. in Japan.</title>
        <authorList>
            <person name="Tomihama T."/>
            <person name="Ikenaga M."/>
            <person name="Sakai M."/>
            <person name="Okubo T."/>
            <person name="Ikeda S."/>
        </authorList>
    </citation>
    <scope>NUCLEOTIDE SEQUENCE [LARGE SCALE GENOMIC DNA]</scope>
    <source>
        <strain evidence="12">S58</strain>
    </source>
</reference>
<dbReference type="InterPro" id="IPR027417">
    <property type="entry name" value="P-loop_NTPase"/>
</dbReference>
<keyword evidence="3" id="KW-0813">Transport</keyword>
<dbReference type="PROSITE" id="PS50893">
    <property type="entry name" value="ABC_TRANSPORTER_2"/>
    <property type="match status" value="1"/>
</dbReference>
<dbReference type="RefSeq" id="WP_059080800.1">
    <property type="nucleotide sequence ID" value="NZ_BCMM01000015.1"/>
</dbReference>
<evidence type="ECO:0000256" key="6">
    <source>
        <dbReference type="ARBA" id="ARBA00022741"/>
    </source>
</evidence>
<dbReference type="GO" id="GO:0016887">
    <property type="term" value="F:ATP hydrolysis activity"/>
    <property type="evidence" value="ECO:0007669"/>
    <property type="project" value="InterPro"/>
</dbReference>
<keyword evidence="4" id="KW-1003">Cell membrane</keyword>
<dbReference type="PANTHER" id="PTHR43297:SF14">
    <property type="entry name" value="ATPASE AAA-TYPE CORE DOMAIN-CONTAINING PROTEIN"/>
    <property type="match status" value="1"/>
</dbReference>
<comment type="caution">
    <text evidence="11">The sequence shown here is derived from an EMBL/GenBank/DDBJ whole genome shotgun (WGS) entry which is preliminary data.</text>
</comment>
<keyword evidence="7 11" id="KW-0067">ATP-binding</keyword>
<keyword evidence="9" id="KW-0472">Membrane</keyword>
<evidence type="ECO:0000259" key="10">
    <source>
        <dbReference type="PROSITE" id="PS50893"/>
    </source>
</evidence>
<protein>
    <submittedName>
        <fullName evidence="11">Oligopeptide transport ATP-binding protein OppD</fullName>
    </submittedName>
</protein>
<reference evidence="11 12" key="2">
    <citation type="journal article" date="2016" name="Genome Announc.">
        <title>Draft Genome Sequences of Streptomyces scabiei S58, Streptomyces turgidiscabies T45, and Streptomyces acidiscabies a10, the Pathogens of Potato Common Scab, Isolated in Japan.</title>
        <authorList>
            <person name="Tomihama T."/>
            <person name="Nishi Y."/>
            <person name="Sakai M."/>
            <person name="Ikenaga M."/>
            <person name="Okubo T."/>
            <person name="Ikeda S."/>
        </authorList>
    </citation>
    <scope>NUCLEOTIDE SEQUENCE [LARGE SCALE GENOMIC DNA]</scope>
    <source>
        <strain evidence="11 12">S58</strain>
    </source>
</reference>
<evidence type="ECO:0000256" key="1">
    <source>
        <dbReference type="ARBA" id="ARBA00004202"/>
    </source>
</evidence>
<dbReference type="OrthoDB" id="3508321at2"/>
<gene>
    <name evidence="11" type="primary">oppD_3</name>
    <name evidence="11" type="ORF">SsS58_03447</name>
</gene>
<comment type="subcellular location">
    <subcellularLocation>
        <location evidence="1">Cell membrane</location>
        <topology evidence="1">Peripheral membrane protein</topology>
    </subcellularLocation>
</comment>
<dbReference type="InterPro" id="IPR003593">
    <property type="entry name" value="AAA+_ATPase"/>
</dbReference>
<dbReference type="Pfam" id="PF08352">
    <property type="entry name" value="oligo_HPY"/>
    <property type="match status" value="1"/>
</dbReference>
<dbReference type="EMBL" id="BCMM01000015">
    <property type="protein sequence ID" value="GAQ63070.1"/>
    <property type="molecule type" value="Genomic_DNA"/>
</dbReference>
<comment type="similarity">
    <text evidence="2">Belongs to the ABC transporter superfamily.</text>
</comment>
<evidence type="ECO:0000256" key="5">
    <source>
        <dbReference type="ARBA" id="ARBA00022519"/>
    </source>
</evidence>
<dbReference type="NCBIfam" id="TIGR01727">
    <property type="entry name" value="oligo_HPY"/>
    <property type="match status" value="1"/>
</dbReference>
<sequence>MSGSPLLELRDVGITAGDRRNRRTLVRDVDLTVAAGETVGLVGESGSGKSMLVKSAMRLLPRHAGTTGRIGFEGRSVLGFSRRELAAYRSRDVALIHQDPRAHTNPLRTVGDFLLEGVVGGRLLGPREARHRALDLMASIGVTDPEHRLTQYPHQLSGGLLQRMMIVAALLPSPKLVFADEPTTALDVTVQSEVVAILQEQIRERNLGLLFISHDLDLAAAVTDSLAVMYAGTIVERGATAEVHSRPRHPYTAGLLACRPSATAVTRLEPIPGRPVSAYEVGSGCAFAARCRFATEECRQDRPRLRTVEDRLVACHRVEQISAELPRAVHS</sequence>
<dbReference type="SUPFAM" id="SSF52540">
    <property type="entry name" value="P-loop containing nucleoside triphosphate hydrolases"/>
    <property type="match status" value="1"/>
</dbReference>
<keyword evidence="8" id="KW-1278">Translocase</keyword>
<dbReference type="InterPro" id="IPR013563">
    <property type="entry name" value="Oligopep_ABC_C"/>
</dbReference>
<organism evidence="11 12">
    <name type="scientific">Streptomyces scabiei</name>
    <dbReference type="NCBI Taxonomy" id="1930"/>
    <lineage>
        <taxon>Bacteria</taxon>
        <taxon>Bacillati</taxon>
        <taxon>Actinomycetota</taxon>
        <taxon>Actinomycetes</taxon>
        <taxon>Kitasatosporales</taxon>
        <taxon>Streptomycetaceae</taxon>
        <taxon>Streptomyces</taxon>
    </lineage>
</organism>
<evidence type="ECO:0000256" key="4">
    <source>
        <dbReference type="ARBA" id="ARBA00022475"/>
    </source>
</evidence>
<evidence type="ECO:0000256" key="2">
    <source>
        <dbReference type="ARBA" id="ARBA00005417"/>
    </source>
</evidence>
<dbReference type="CDD" id="cd03257">
    <property type="entry name" value="ABC_NikE_OppD_transporters"/>
    <property type="match status" value="1"/>
</dbReference>
<dbReference type="InterPro" id="IPR050388">
    <property type="entry name" value="ABC_Ni/Peptide_Import"/>
</dbReference>